<dbReference type="PANTHER" id="PTHR13847">
    <property type="entry name" value="SARCOSINE DEHYDROGENASE-RELATED"/>
    <property type="match status" value="1"/>
</dbReference>
<dbReference type="PANTHER" id="PTHR13847:SF281">
    <property type="entry name" value="FAD DEPENDENT OXIDOREDUCTASE DOMAIN-CONTAINING PROTEIN"/>
    <property type="match status" value="1"/>
</dbReference>
<evidence type="ECO:0000256" key="2">
    <source>
        <dbReference type="ARBA" id="ARBA00022723"/>
    </source>
</evidence>
<dbReference type="InterPro" id="IPR036922">
    <property type="entry name" value="Rieske_2Fe-2S_sf"/>
</dbReference>
<dbReference type="Pfam" id="PF01266">
    <property type="entry name" value="DAO"/>
    <property type="match status" value="1"/>
</dbReference>
<reference evidence="8 9" key="1">
    <citation type="submission" date="2015-09" db="EMBL/GenBank/DDBJ databases">
        <title>Sorangium comparison.</title>
        <authorList>
            <person name="Zaburannyi N."/>
            <person name="Bunk B."/>
            <person name="Overmann J."/>
            <person name="Mueller R."/>
        </authorList>
    </citation>
    <scope>NUCLEOTIDE SEQUENCE [LARGE SCALE GENOMIC DNA]</scope>
    <source>
        <strain evidence="8 9">So ceGT47</strain>
    </source>
</reference>
<dbReference type="GO" id="GO:0046872">
    <property type="term" value="F:metal ion binding"/>
    <property type="evidence" value="ECO:0007669"/>
    <property type="project" value="UniProtKB-KW"/>
</dbReference>
<evidence type="ECO:0000313" key="8">
    <source>
        <dbReference type="EMBL" id="AUX21892.1"/>
    </source>
</evidence>
<name>A0A4V0ND95_SORCE</name>
<dbReference type="Gene3D" id="3.30.9.10">
    <property type="entry name" value="D-Amino Acid Oxidase, subunit A, domain 2"/>
    <property type="match status" value="1"/>
</dbReference>
<dbReference type="GO" id="GO:0051537">
    <property type="term" value="F:2 iron, 2 sulfur cluster binding"/>
    <property type="evidence" value="ECO:0007669"/>
    <property type="project" value="UniProtKB-KW"/>
</dbReference>
<evidence type="ECO:0000256" key="3">
    <source>
        <dbReference type="ARBA" id="ARBA00023004"/>
    </source>
</evidence>
<dbReference type="InterPro" id="IPR017941">
    <property type="entry name" value="Rieske_2Fe-2S"/>
</dbReference>
<organism evidence="8 9">
    <name type="scientific">Sorangium cellulosum</name>
    <name type="common">Polyangium cellulosum</name>
    <dbReference type="NCBI Taxonomy" id="56"/>
    <lineage>
        <taxon>Bacteria</taxon>
        <taxon>Pseudomonadati</taxon>
        <taxon>Myxococcota</taxon>
        <taxon>Polyangia</taxon>
        <taxon>Polyangiales</taxon>
        <taxon>Polyangiaceae</taxon>
        <taxon>Sorangium</taxon>
    </lineage>
</organism>
<dbReference type="GO" id="GO:0016491">
    <property type="term" value="F:oxidoreductase activity"/>
    <property type="evidence" value="ECO:0007669"/>
    <property type="project" value="UniProtKB-KW"/>
</dbReference>
<dbReference type="PROSITE" id="PS51296">
    <property type="entry name" value="RIESKE"/>
    <property type="match status" value="1"/>
</dbReference>
<dbReference type="RefSeq" id="WP_129347148.1">
    <property type="nucleotide sequence ID" value="NZ_CP012670.1"/>
</dbReference>
<accession>A0A4V0ND95</accession>
<keyword evidence="5" id="KW-1015">Disulfide bond</keyword>
<keyword evidence="1" id="KW-0001">2Fe-2S</keyword>
<dbReference type="Gene3D" id="3.50.50.60">
    <property type="entry name" value="FAD/NAD(P)-binding domain"/>
    <property type="match status" value="1"/>
</dbReference>
<feature type="region of interest" description="Disordered" evidence="6">
    <location>
        <begin position="514"/>
        <end position="555"/>
    </location>
</feature>
<dbReference type="Proteomes" id="UP000295781">
    <property type="component" value="Chromosome"/>
</dbReference>
<dbReference type="PRINTS" id="PR00162">
    <property type="entry name" value="RIESKE"/>
</dbReference>
<dbReference type="EMBL" id="CP012670">
    <property type="protein sequence ID" value="AUX21892.1"/>
    <property type="molecule type" value="Genomic_DNA"/>
</dbReference>
<keyword evidence="4" id="KW-0411">Iron-sulfur</keyword>
<dbReference type="InterPro" id="IPR036188">
    <property type="entry name" value="FAD/NAD-bd_sf"/>
</dbReference>
<sequence>MTERAYDKNTAWTQTVLPPMAPLARDHTADVCVVGAGIAGLSTAYFLAKAGKSVVVLDNGSVGGGESGLTTAHITNALDRRWASLAKLHGVTALRAAARSHTSAIETVERIVREEEIDCDFERVHGYLFAAPGTLTTALREEIEAAHRAGLGSVHYVDRAPLLDFDTGPAVRFPDQAQFHIRRYLAGLSRAIERDGGNLYTLAHVIDVEERAVPDKVVVKTARGHAVVASEVVLATNSPFIPRISLHMKQAAYRTYVIGLRIPRGAVPPGLYWDTADPFHYVRLASLDGADGPDEILLVGGEDHKTGQASDADRRHARLEAWARARFTQAGEVLHRWSGEVMETVDGLAYIGRIKEGSRILIATGDCGNGMTHGTIAGLVISDLVQGRESRMTSLYAPTRVNLRPPAIAELVRENANVACQYASWLGKGDVEDAARIPPGSGAVVRRGLKKLAVYRDPQGQLHEMSAMCTHLGGIVSWNPAERSWDCRCHGARYEATGRVIRGPATADLAKVAPAEAPAHAGDRATPEEAPPRTREQAVAPVSAVPSAPRSRPVT</sequence>
<feature type="compositionally biased region" description="Low complexity" evidence="6">
    <location>
        <begin position="538"/>
        <end position="555"/>
    </location>
</feature>
<feature type="domain" description="Rieske" evidence="7">
    <location>
        <begin position="429"/>
        <end position="512"/>
    </location>
</feature>
<gene>
    <name evidence="8" type="ORF">SOCEGT47_023880</name>
</gene>
<dbReference type="GO" id="GO:0016020">
    <property type="term" value="C:membrane"/>
    <property type="evidence" value="ECO:0007669"/>
    <property type="project" value="InterPro"/>
</dbReference>
<dbReference type="InterPro" id="IPR038010">
    <property type="entry name" value="YhfW_C"/>
</dbReference>
<evidence type="ECO:0000256" key="1">
    <source>
        <dbReference type="ARBA" id="ARBA00022714"/>
    </source>
</evidence>
<keyword evidence="2" id="KW-0479">Metal-binding</keyword>
<evidence type="ECO:0000256" key="6">
    <source>
        <dbReference type="SAM" id="MobiDB-lite"/>
    </source>
</evidence>
<protein>
    <submittedName>
        <fullName evidence="8">Oxidoreductase</fullName>
        <ecNumber evidence="8">1.-.-.-</ecNumber>
    </submittedName>
</protein>
<dbReference type="GO" id="GO:0005737">
    <property type="term" value="C:cytoplasm"/>
    <property type="evidence" value="ECO:0007669"/>
    <property type="project" value="TreeGrafter"/>
</dbReference>
<dbReference type="SUPFAM" id="SSF51905">
    <property type="entry name" value="FAD/NAD(P)-binding domain"/>
    <property type="match status" value="1"/>
</dbReference>
<dbReference type="SUPFAM" id="SSF50022">
    <property type="entry name" value="ISP domain"/>
    <property type="match status" value="1"/>
</dbReference>
<dbReference type="InterPro" id="IPR005805">
    <property type="entry name" value="Rieske_Fe-S_prot_C"/>
</dbReference>
<dbReference type="Pfam" id="PF00355">
    <property type="entry name" value="Rieske"/>
    <property type="match status" value="1"/>
</dbReference>
<dbReference type="OrthoDB" id="9767869at2"/>
<dbReference type="AlphaFoldDB" id="A0A4V0ND95"/>
<dbReference type="Gene3D" id="2.102.10.10">
    <property type="entry name" value="Rieske [2Fe-2S] iron-sulphur domain"/>
    <property type="match status" value="1"/>
</dbReference>
<evidence type="ECO:0000313" key="9">
    <source>
        <dbReference type="Proteomes" id="UP000295781"/>
    </source>
</evidence>
<evidence type="ECO:0000256" key="5">
    <source>
        <dbReference type="ARBA" id="ARBA00023157"/>
    </source>
</evidence>
<dbReference type="CDD" id="cd03477">
    <property type="entry name" value="Rieske_YhfW_C"/>
    <property type="match status" value="1"/>
</dbReference>
<evidence type="ECO:0000256" key="4">
    <source>
        <dbReference type="ARBA" id="ARBA00023014"/>
    </source>
</evidence>
<keyword evidence="8" id="KW-0560">Oxidoreductase</keyword>
<proteinExistence type="predicted"/>
<keyword evidence="3" id="KW-0408">Iron</keyword>
<feature type="compositionally biased region" description="Basic and acidic residues" evidence="6">
    <location>
        <begin position="521"/>
        <end position="536"/>
    </location>
</feature>
<evidence type="ECO:0000259" key="7">
    <source>
        <dbReference type="PROSITE" id="PS51296"/>
    </source>
</evidence>
<dbReference type="EC" id="1.-.-.-" evidence="8"/>
<dbReference type="InterPro" id="IPR006076">
    <property type="entry name" value="FAD-dep_OxRdtase"/>
</dbReference>